<reference evidence="2 3" key="1">
    <citation type="submission" date="2018-01" db="EMBL/GenBank/DDBJ databases">
        <authorList>
            <person name="Gaut B.S."/>
            <person name="Morton B.R."/>
            <person name="Clegg M.T."/>
            <person name="Duvall M.R."/>
        </authorList>
    </citation>
    <scope>NUCLEOTIDE SEQUENCE [LARGE SCALE GENOMIC DNA]</scope>
    <source>
        <strain evidence="2">Cupriavidus taiwanensis LMG 19425</strain>
        <plasmid evidence="3">Plasmid iii</plasmid>
    </source>
</reference>
<protein>
    <submittedName>
        <fullName evidence="2">Uncharacterized protein</fullName>
    </submittedName>
</protein>
<evidence type="ECO:0000313" key="1">
    <source>
        <dbReference type="EMBL" id="SPK70426.1"/>
    </source>
</evidence>
<name>A0A375IVW8_9BURK</name>
<dbReference type="Proteomes" id="UP000255505">
    <property type="component" value="Unassembled WGS sequence"/>
</dbReference>
<organism evidence="2 3">
    <name type="scientific">Cupriavidus taiwanensis</name>
    <dbReference type="NCBI Taxonomy" id="164546"/>
    <lineage>
        <taxon>Bacteria</taxon>
        <taxon>Pseudomonadati</taxon>
        <taxon>Pseudomonadota</taxon>
        <taxon>Betaproteobacteria</taxon>
        <taxon>Burkholderiales</taxon>
        <taxon>Burkholderiaceae</taxon>
        <taxon>Cupriavidus</taxon>
    </lineage>
</organism>
<evidence type="ECO:0000313" key="3">
    <source>
        <dbReference type="Proteomes" id="UP000255505"/>
    </source>
</evidence>
<sequence>MAKRGGSTRWSAGRLNRALEFPLSDDEVGKCKTELTSPRAPLRAYSSMWLGAELLGSDVP</sequence>
<dbReference type="EMBL" id="LT991978">
    <property type="protein sequence ID" value="SPK77562.1"/>
    <property type="molecule type" value="Genomic_DNA"/>
</dbReference>
<dbReference type="EMBL" id="OOEF01000048">
    <property type="protein sequence ID" value="SPK70426.1"/>
    <property type="molecule type" value="Genomic_DNA"/>
</dbReference>
<evidence type="ECO:0000313" key="2">
    <source>
        <dbReference type="EMBL" id="SPK77562.1"/>
    </source>
</evidence>
<keyword evidence="2" id="KW-0614">Plasmid</keyword>
<geneLocation type="plasmid" evidence="2">
    <name>III</name>
</geneLocation>
<proteinExistence type="predicted"/>
<dbReference type="Proteomes" id="UP000255505">
    <property type="component" value="Plasmid III"/>
</dbReference>
<gene>
    <name evidence="2" type="ORF">CT19425_P50013</name>
    <name evidence="1" type="ORF">CT19425_U520007</name>
</gene>
<accession>A0A375IVW8</accession>
<dbReference type="AlphaFoldDB" id="A0A375IVW8"/>